<dbReference type="AlphaFoldDB" id="A0AAE0TBU4"/>
<evidence type="ECO:0000313" key="2">
    <source>
        <dbReference type="Proteomes" id="UP001195483"/>
    </source>
</evidence>
<proteinExistence type="predicted"/>
<name>A0AAE0TBU4_9BIVA</name>
<dbReference type="EMBL" id="JAEAOA010001541">
    <property type="protein sequence ID" value="KAK3607542.1"/>
    <property type="molecule type" value="Genomic_DNA"/>
</dbReference>
<protein>
    <submittedName>
        <fullName evidence="1">Uncharacterized protein</fullName>
    </submittedName>
</protein>
<dbReference type="Proteomes" id="UP001195483">
    <property type="component" value="Unassembled WGS sequence"/>
</dbReference>
<reference evidence="1" key="1">
    <citation type="journal article" date="2021" name="Genome Biol. Evol.">
        <title>A High-Quality Reference Genome for a Parasitic Bivalve with Doubly Uniparental Inheritance (Bivalvia: Unionida).</title>
        <authorList>
            <person name="Smith C.H."/>
        </authorList>
    </citation>
    <scope>NUCLEOTIDE SEQUENCE</scope>
    <source>
        <strain evidence="1">CHS0354</strain>
    </source>
</reference>
<evidence type="ECO:0000313" key="1">
    <source>
        <dbReference type="EMBL" id="KAK3607542.1"/>
    </source>
</evidence>
<keyword evidence="2" id="KW-1185">Reference proteome</keyword>
<accession>A0AAE0TBU4</accession>
<comment type="caution">
    <text evidence="1">The sequence shown here is derived from an EMBL/GenBank/DDBJ whole genome shotgun (WGS) entry which is preliminary data.</text>
</comment>
<gene>
    <name evidence="1" type="ORF">CHS0354_025799</name>
</gene>
<reference evidence="1" key="3">
    <citation type="submission" date="2023-05" db="EMBL/GenBank/DDBJ databases">
        <authorList>
            <person name="Smith C.H."/>
        </authorList>
    </citation>
    <scope>NUCLEOTIDE SEQUENCE</scope>
    <source>
        <strain evidence="1">CHS0354</strain>
        <tissue evidence="1">Mantle</tissue>
    </source>
</reference>
<reference evidence="1" key="2">
    <citation type="journal article" date="2021" name="Genome Biol. Evol.">
        <title>Developing a high-quality reference genome for a parasitic bivalve with doubly uniparental inheritance (Bivalvia: Unionida).</title>
        <authorList>
            <person name="Smith C.H."/>
        </authorList>
    </citation>
    <scope>NUCLEOTIDE SEQUENCE</scope>
    <source>
        <strain evidence="1">CHS0354</strain>
        <tissue evidence="1">Mantle</tissue>
    </source>
</reference>
<organism evidence="1 2">
    <name type="scientific">Potamilus streckersoni</name>
    <dbReference type="NCBI Taxonomy" id="2493646"/>
    <lineage>
        <taxon>Eukaryota</taxon>
        <taxon>Metazoa</taxon>
        <taxon>Spiralia</taxon>
        <taxon>Lophotrochozoa</taxon>
        <taxon>Mollusca</taxon>
        <taxon>Bivalvia</taxon>
        <taxon>Autobranchia</taxon>
        <taxon>Heteroconchia</taxon>
        <taxon>Palaeoheterodonta</taxon>
        <taxon>Unionida</taxon>
        <taxon>Unionoidea</taxon>
        <taxon>Unionidae</taxon>
        <taxon>Ambleminae</taxon>
        <taxon>Lampsilini</taxon>
        <taxon>Potamilus</taxon>
    </lineage>
</organism>
<sequence>MSGTTAVDVNDVSEWKTSTHFLLRDIELNKRHTFQLVVLFELRSQSPIISKPAKFELVPRGFEFYEKEWLKQGKELIAYTNKDLSYVPEMTYCEESEEEEEEWVKRSHSVQCSATISSIT</sequence>